<keyword evidence="1" id="KW-0472">Membrane</keyword>
<keyword evidence="1" id="KW-1133">Transmembrane helix</keyword>
<evidence type="ECO:0000313" key="2">
    <source>
        <dbReference type="EMBL" id="TNN74150.1"/>
    </source>
</evidence>
<dbReference type="AlphaFoldDB" id="A0A4Z2I8F5"/>
<evidence type="ECO:0000313" key="3">
    <source>
        <dbReference type="Proteomes" id="UP000314294"/>
    </source>
</evidence>
<protein>
    <submittedName>
        <fullName evidence="2">Uncharacterized protein</fullName>
    </submittedName>
</protein>
<name>A0A4Z2I8F5_9TELE</name>
<accession>A0A4Z2I8F5</accession>
<evidence type="ECO:0000256" key="1">
    <source>
        <dbReference type="SAM" id="Phobius"/>
    </source>
</evidence>
<keyword evidence="3" id="KW-1185">Reference proteome</keyword>
<dbReference type="Proteomes" id="UP000314294">
    <property type="component" value="Unassembled WGS sequence"/>
</dbReference>
<comment type="caution">
    <text evidence="2">The sequence shown here is derived from an EMBL/GenBank/DDBJ whole genome shotgun (WGS) entry which is preliminary data.</text>
</comment>
<dbReference type="EMBL" id="SRLO01000117">
    <property type="protein sequence ID" value="TNN74150.1"/>
    <property type="molecule type" value="Genomic_DNA"/>
</dbReference>
<proteinExistence type="predicted"/>
<gene>
    <name evidence="2" type="ORF">EYF80_015595</name>
</gene>
<feature type="transmembrane region" description="Helical" evidence="1">
    <location>
        <begin position="31"/>
        <end position="52"/>
    </location>
</feature>
<keyword evidence="1" id="KW-0812">Transmembrane</keyword>
<reference evidence="2 3" key="1">
    <citation type="submission" date="2019-03" db="EMBL/GenBank/DDBJ databases">
        <title>First draft genome of Liparis tanakae, snailfish: a comprehensive survey of snailfish specific genes.</title>
        <authorList>
            <person name="Kim W."/>
            <person name="Song I."/>
            <person name="Jeong J.-H."/>
            <person name="Kim D."/>
            <person name="Kim S."/>
            <person name="Ryu S."/>
            <person name="Song J.Y."/>
            <person name="Lee S.K."/>
        </authorList>
    </citation>
    <scope>NUCLEOTIDE SEQUENCE [LARGE SCALE GENOMIC DNA]</scope>
    <source>
        <tissue evidence="2">Muscle</tissue>
    </source>
</reference>
<organism evidence="2 3">
    <name type="scientific">Liparis tanakae</name>
    <name type="common">Tanaka's snailfish</name>
    <dbReference type="NCBI Taxonomy" id="230148"/>
    <lineage>
        <taxon>Eukaryota</taxon>
        <taxon>Metazoa</taxon>
        <taxon>Chordata</taxon>
        <taxon>Craniata</taxon>
        <taxon>Vertebrata</taxon>
        <taxon>Euteleostomi</taxon>
        <taxon>Actinopterygii</taxon>
        <taxon>Neopterygii</taxon>
        <taxon>Teleostei</taxon>
        <taxon>Neoteleostei</taxon>
        <taxon>Acanthomorphata</taxon>
        <taxon>Eupercaria</taxon>
        <taxon>Perciformes</taxon>
        <taxon>Cottioidei</taxon>
        <taxon>Cottales</taxon>
        <taxon>Liparidae</taxon>
        <taxon>Liparis</taxon>
    </lineage>
</organism>
<sequence length="71" mass="7438">MAAEAAATFYRFRADSTAIVSSHVSAVPVPILLPILVLVVLVLVVLPSALLLSNAEDRLVTGENTRAPSPL</sequence>